<protein>
    <recommendedName>
        <fullName evidence="1">Sacsin/Nov domain-containing protein</fullName>
    </recommendedName>
</protein>
<dbReference type="Pfam" id="PF25794">
    <property type="entry name" value="SACS"/>
    <property type="match status" value="1"/>
</dbReference>
<proteinExistence type="predicted"/>
<evidence type="ECO:0000259" key="1">
    <source>
        <dbReference type="Pfam" id="PF25794"/>
    </source>
</evidence>
<dbReference type="Gene3D" id="3.30.565.10">
    <property type="entry name" value="Histidine kinase-like ATPase, C-terminal domain"/>
    <property type="match status" value="1"/>
</dbReference>
<accession>A0A644W5V2</accession>
<organism evidence="2">
    <name type="scientific">bioreactor metagenome</name>
    <dbReference type="NCBI Taxonomy" id="1076179"/>
    <lineage>
        <taxon>unclassified sequences</taxon>
        <taxon>metagenomes</taxon>
        <taxon>ecological metagenomes</taxon>
    </lineage>
</organism>
<dbReference type="EMBL" id="VSSQ01000634">
    <property type="protein sequence ID" value="MPL98886.1"/>
    <property type="molecule type" value="Genomic_DNA"/>
</dbReference>
<dbReference type="InterPro" id="IPR058210">
    <property type="entry name" value="SACS/Nov_dom"/>
</dbReference>
<dbReference type="SUPFAM" id="SSF55874">
    <property type="entry name" value="ATPase domain of HSP90 chaperone/DNA topoisomerase II/histidine kinase"/>
    <property type="match status" value="1"/>
</dbReference>
<gene>
    <name evidence="2" type="ORF">SDC9_45097</name>
</gene>
<dbReference type="PANTHER" id="PTHR32387:SF0">
    <property type="entry name" value="PROTEIN NO VEIN"/>
    <property type="match status" value="1"/>
</dbReference>
<evidence type="ECO:0000313" key="2">
    <source>
        <dbReference type="EMBL" id="MPL98886.1"/>
    </source>
</evidence>
<dbReference type="PANTHER" id="PTHR32387">
    <property type="entry name" value="WU:FJ29H11"/>
    <property type="match status" value="1"/>
</dbReference>
<sequence>MLIFANFVNHMKSISLQEHIAQSKIAVAANRAKGNRHGQILSMLYSDPAHFAEELIQNAEDAIARRQQAEEPGCVKIVFDPEGVSFFHNGDPFNESDLMAITTYASTTKKGLPGINQIGKFGIGFRSVYGITDSPEIHSGKHHYRIADYEVLEEIAEENTSEFTTYIRLPFKPSVGADFRKSLADSVQNLNAEFLLFLNQITQIEIISQDTATVFSCGTETFGKNLTIKNILVSRNGRRNNKQFLLFKRSAGHNKEAAVAFGLNDTRSFIPENNPYASVYFSTKMRIAHSVLVHGSFTTTPNRENIPFSDEWTPENKTVLSVLSDLMRIALRSLLSNNMISADFWKLFAWSNSAPDPISATISESLDAFIAREKCILDSENNKRLASDLCIAEEESLLRLLNNKEVGAVYSRFGFLLLDISENETFVSHLRKNHKLKLADIDSFAFFTGQHPEFLHKKSLKWFPEFFGFLSEHPRLWDQAHKGRYYNLRDKAIIPDKGRKMIVPFSIDDKPQVFIGKAANGFSAVHPELAQDATCMNFFSMLGIPDFAPGLSQAESLVRRFNEKTANAWWLRLYELYSKSDENVKDSIRKKAAELNCLPCVESLNGNKVFVKPQQAYIPDHHLTAFLSFRSSFFVHKQLASFFSGHGVSVSALNHFLSEFGVSTGLKVFETKGDFSDDHKSALRAGYDIYPVVRENISDYSLEGLDTFLNRPVPTAAAALWNLLGRLDEKFHKAAYTFESYVRSETVFFQPEYIRRLKNSEWMFDAQLNPVMPSGFPAEKLHEYFRQSDPVSLWMASELGLIAGTVTDEEKELLSLIRKNKLDSITLKKLIQDQNTEITVLKYSPLSANSDKAVLAGDPMLQMLSGTMPLHIQNTESWDQWLFDEKSGHLKNHLLTKVLASSKTLQAYISAPGHIEISDTDFVLTHYFIGIRPDAGEPVLLPSSFAKWLQERPGRKDTGLFVYNLKDNNCVEISPENISDFLLHHPVALVQPMKLTND</sequence>
<dbReference type="NCBIfam" id="NF047352">
    <property type="entry name" value="P_loop_sacsin"/>
    <property type="match status" value="1"/>
</dbReference>
<reference evidence="2" key="1">
    <citation type="submission" date="2019-08" db="EMBL/GenBank/DDBJ databases">
        <authorList>
            <person name="Kucharzyk K."/>
            <person name="Murdoch R.W."/>
            <person name="Higgins S."/>
            <person name="Loffler F."/>
        </authorList>
    </citation>
    <scope>NUCLEOTIDE SEQUENCE</scope>
</reference>
<dbReference type="AlphaFoldDB" id="A0A644W5V2"/>
<feature type="domain" description="Sacsin/Nov" evidence="1">
    <location>
        <begin position="45"/>
        <end position="148"/>
    </location>
</feature>
<dbReference type="InterPro" id="IPR052957">
    <property type="entry name" value="Auxin_embryo_med"/>
</dbReference>
<dbReference type="InterPro" id="IPR036890">
    <property type="entry name" value="HATPase_C_sf"/>
</dbReference>
<name>A0A644W5V2_9ZZZZ</name>
<comment type="caution">
    <text evidence="2">The sequence shown here is derived from an EMBL/GenBank/DDBJ whole genome shotgun (WGS) entry which is preliminary data.</text>
</comment>